<evidence type="ECO:0000256" key="1">
    <source>
        <dbReference type="SAM" id="MobiDB-lite"/>
    </source>
</evidence>
<dbReference type="Proteomes" id="UP000691718">
    <property type="component" value="Unassembled WGS sequence"/>
</dbReference>
<feature type="compositionally biased region" description="Polar residues" evidence="1">
    <location>
        <begin position="64"/>
        <end position="74"/>
    </location>
</feature>
<sequence>MLRRLVMECRRHAKCRCLEVTRARLELALNAAACEPLAERKRGAGRPPSSSSHPSSPPAGLVSAESSRVQQSAPATGGVRRMRWTMQMNSNALLACFAVQGREIGGFANRARMHRHFADLEPSITVTKQNLADQVRYILRSNIFDVAELERLRREAVPSLGKNAISEVAGP</sequence>
<comment type="caution">
    <text evidence="2">The sequence shown here is derived from an EMBL/GenBank/DDBJ whole genome shotgun (WGS) entry which is preliminary data.</text>
</comment>
<accession>A0A8S3Y724</accession>
<keyword evidence="3" id="KW-1185">Reference proteome</keyword>
<proteinExistence type="predicted"/>
<dbReference type="EMBL" id="CAJQZP010001531">
    <property type="protein sequence ID" value="CAG5052739.1"/>
    <property type="molecule type" value="Genomic_DNA"/>
</dbReference>
<reference evidence="2" key="1">
    <citation type="submission" date="2021-04" db="EMBL/GenBank/DDBJ databases">
        <authorList>
            <person name="Tunstrom K."/>
        </authorList>
    </citation>
    <scope>NUCLEOTIDE SEQUENCE</scope>
</reference>
<organism evidence="2 3">
    <name type="scientific">Parnassius apollo</name>
    <name type="common">Apollo butterfly</name>
    <name type="synonym">Papilio apollo</name>
    <dbReference type="NCBI Taxonomy" id="110799"/>
    <lineage>
        <taxon>Eukaryota</taxon>
        <taxon>Metazoa</taxon>
        <taxon>Ecdysozoa</taxon>
        <taxon>Arthropoda</taxon>
        <taxon>Hexapoda</taxon>
        <taxon>Insecta</taxon>
        <taxon>Pterygota</taxon>
        <taxon>Neoptera</taxon>
        <taxon>Endopterygota</taxon>
        <taxon>Lepidoptera</taxon>
        <taxon>Glossata</taxon>
        <taxon>Ditrysia</taxon>
        <taxon>Papilionoidea</taxon>
        <taxon>Papilionidae</taxon>
        <taxon>Parnassiinae</taxon>
        <taxon>Parnassini</taxon>
        <taxon>Parnassius</taxon>
        <taxon>Parnassius</taxon>
    </lineage>
</organism>
<feature type="region of interest" description="Disordered" evidence="1">
    <location>
        <begin position="40"/>
        <end position="78"/>
    </location>
</feature>
<name>A0A8S3Y724_PARAO</name>
<evidence type="ECO:0000313" key="3">
    <source>
        <dbReference type="Proteomes" id="UP000691718"/>
    </source>
</evidence>
<gene>
    <name evidence="2" type="ORF">PAPOLLO_LOCUS25465</name>
</gene>
<evidence type="ECO:0000313" key="2">
    <source>
        <dbReference type="EMBL" id="CAG5052739.1"/>
    </source>
</evidence>
<protein>
    <submittedName>
        <fullName evidence="2">(apollo) hypothetical protein</fullName>
    </submittedName>
</protein>
<dbReference type="AlphaFoldDB" id="A0A8S3Y724"/>
<dbReference type="OrthoDB" id="6931010at2759"/>